<dbReference type="InterPro" id="IPR003661">
    <property type="entry name" value="HisK_dim/P_dom"/>
</dbReference>
<gene>
    <name evidence="10" type="ORF">TEA_001478</name>
</gene>
<evidence type="ECO:0000256" key="5">
    <source>
        <dbReference type="ARBA" id="ARBA00022553"/>
    </source>
</evidence>
<keyword evidence="7" id="KW-0418">Kinase</keyword>
<dbReference type="PANTHER" id="PTHR43047:SF68">
    <property type="entry name" value="HISTIDINE KINASE 5"/>
    <property type="match status" value="1"/>
</dbReference>
<dbReference type="Pfam" id="PF00512">
    <property type="entry name" value="HisKA"/>
    <property type="match status" value="1"/>
</dbReference>
<evidence type="ECO:0000256" key="7">
    <source>
        <dbReference type="ARBA" id="ARBA00022777"/>
    </source>
</evidence>
<keyword evidence="5" id="KW-0597">Phosphoprotein</keyword>
<evidence type="ECO:0000256" key="8">
    <source>
        <dbReference type="SAM" id="MobiDB-lite"/>
    </source>
</evidence>
<keyword evidence="11" id="KW-1185">Reference proteome</keyword>
<dbReference type="Gene3D" id="1.10.287.130">
    <property type="match status" value="1"/>
</dbReference>
<dbReference type="AlphaFoldDB" id="A0A4S4E882"/>
<name>A0A4S4E882_CAMSN</name>
<evidence type="ECO:0000313" key="11">
    <source>
        <dbReference type="Proteomes" id="UP000306102"/>
    </source>
</evidence>
<comment type="subcellular location">
    <subcellularLocation>
        <location evidence="2">Cytoplasm</location>
    </subcellularLocation>
</comment>
<dbReference type="SUPFAM" id="SSF47384">
    <property type="entry name" value="Homodimeric domain of signal transducing histidine kinase"/>
    <property type="match status" value="1"/>
</dbReference>
<feature type="region of interest" description="Disordered" evidence="8">
    <location>
        <begin position="345"/>
        <end position="389"/>
    </location>
</feature>
<evidence type="ECO:0000256" key="6">
    <source>
        <dbReference type="ARBA" id="ARBA00022679"/>
    </source>
</evidence>
<dbReference type="STRING" id="542762.A0A4S4E882"/>
<proteinExistence type="predicted"/>
<feature type="compositionally biased region" description="Basic and acidic residues" evidence="8">
    <location>
        <begin position="368"/>
        <end position="382"/>
    </location>
</feature>
<reference evidence="10 11" key="1">
    <citation type="journal article" date="2018" name="Proc. Natl. Acad. Sci. U.S.A.">
        <title>Draft genome sequence of Camellia sinensis var. sinensis provides insights into the evolution of the tea genome and tea quality.</title>
        <authorList>
            <person name="Wei C."/>
            <person name="Yang H."/>
            <person name="Wang S."/>
            <person name="Zhao J."/>
            <person name="Liu C."/>
            <person name="Gao L."/>
            <person name="Xia E."/>
            <person name="Lu Y."/>
            <person name="Tai Y."/>
            <person name="She G."/>
            <person name="Sun J."/>
            <person name="Cao H."/>
            <person name="Tong W."/>
            <person name="Gao Q."/>
            <person name="Li Y."/>
            <person name="Deng W."/>
            <person name="Jiang X."/>
            <person name="Wang W."/>
            <person name="Chen Q."/>
            <person name="Zhang S."/>
            <person name="Li H."/>
            <person name="Wu J."/>
            <person name="Wang P."/>
            <person name="Li P."/>
            <person name="Shi C."/>
            <person name="Zheng F."/>
            <person name="Jian J."/>
            <person name="Huang B."/>
            <person name="Shan D."/>
            <person name="Shi M."/>
            <person name="Fang C."/>
            <person name="Yue Y."/>
            <person name="Li F."/>
            <person name="Li D."/>
            <person name="Wei S."/>
            <person name="Han B."/>
            <person name="Jiang C."/>
            <person name="Yin Y."/>
            <person name="Xia T."/>
            <person name="Zhang Z."/>
            <person name="Bennetzen J.L."/>
            <person name="Zhao S."/>
            <person name="Wan X."/>
        </authorList>
    </citation>
    <scope>NUCLEOTIDE SEQUENCE [LARGE SCALE GENOMIC DNA]</scope>
    <source>
        <strain evidence="11">cv. Shuchazao</strain>
        <tissue evidence="10">Leaf</tissue>
    </source>
</reference>
<dbReference type="CDD" id="cd00082">
    <property type="entry name" value="HisKA"/>
    <property type="match status" value="1"/>
</dbReference>
<keyword evidence="4" id="KW-0963">Cytoplasm</keyword>
<evidence type="ECO:0000256" key="3">
    <source>
        <dbReference type="ARBA" id="ARBA00012438"/>
    </source>
</evidence>
<dbReference type="EC" id="2.7.13.3" evidence="3"/>
<evidence type="ECO:0000313" key="10">
    <source>
        <dbReference type="EMBL" id="THG12291.1"/>
    </source>
</evidence>
<dbReference type="SMART" id="SM00388">
    <property type="entry name" value="HisKA"/>
    <property type="match status" value="1"/>
</dbReference>
<dbReference type="EMBL" id="SDRB02006609">
    <property type="protein sequence ID" value="THG12291.1"/>
    <property type="molecule type" value="Genomic_DNA"/>
</dbReference>
<dbReference type="InterPro" id="IPR036097">
    <property type="entry name" value="HisK_dim/P_sf"/>
</dbReference>
<protein>
    <recommendedName>
        <fullName evidence="3">histidine kinase</fullName>
        <ecNumber evidence="3">2.7.13.3</ecNumber>
    </recommendedName>
</protein>
<dbReference type="GO" id="GO:0005886">
    <property type="term" value="C:plasma membrane"/>
    <property type="evidence" value="ECO:0007669"/>
    <property type="project" value="TreeGrafter"/>
</dbReference>
<feature type="domain" description="Signal transduction histidine kinase dimerisation/phosphoacceptor" evidence="9">
    <location>
        <begin position="434"/>
        <end position="499"/>
    </location>
</feature>
<dbReference type="FunFam" id="1.10.287.130:FF:000030">
    <property type="entry name" value="Putative histidine kinase 5"/>
    <property type="match status" value="1"/>
</dbReference>
<dbReference type="PANTHER" id="PTHR43047">
    <property type="entry name" value="TWO-COMPONENT HISTIDINE PROTEIN KINASE"/>
    <property type="match status" value="1"/>
</dbReference>
<keyword evidence="6" id="KW-0808">Transferase</keyword>
<comment type="caution">
    <text evidence="10">The sequence shown here is derived from an EMBL/GenBank/DDBJ whole genome shotgun (WGS) entry which is preliminary data.</text>
</comment>
<evidence type="ECO:0000259" key="9">
    <source>
        <dbReference type="SMART" id="SM00388"/>
    </source>
</evidence>
<evidence type="ECO:0000256" key="1">
    <source>
        <dbReference type="ARBA" id="ARBA00000085"/>
    </source>
</evidence>
<evidence type="ECO:0000256" key="4">
    <source>
        <dbReference type="ARBA" id="ARBA00022490"/>
    </source>
</evidence>
<organism evidence="10 11">
    <name type="scientific">Camellia sinensis var. sinensis</name>
    <name type="common">China tea</name>
    <dbReference type="NCBI Taxonomy" id="542762"/>
    <lineage>
        <taxon>Eukaryota</taxon>
        <taxon>Viridiplantae</taxon>
        <taxon>Streptophyta</taxon>
        <taxon>Embryophyta</taxon>
        <taxon>Tracheophyta</taxon>
        <taxon>Spermatophyta</taxon>
        <taxon>Magnoliopsida</taxon>
        <taxon>eudicotyledons</taxon>
        <taxon>Gunneridae</taxon>
        <taxon>Pentapetalae</taxon>
        <taxon>asterids</taxon>
        <taxon>Ericales</taxon>
        <taxon>Theaceae</taxon>
        <taxon>Camellia</taxon>
    </lineage>
</organism>
<dbReference type="GO" id="GO:0009927">
    <property type="term" value="F:histidine phosphotransfer kinase activity"/>
    <property type="evidence" value="ECO:0007669"/>
    <property type="project" value="TreeGrafter"/>
</dbReference>
<sequence>MKKFDREEGEDGNGRRRVVATRVRVDRVVEEDENILDIFENGCGMWSNVAQVSSHEIRHASDAGYVACLQGKENATAEKQLPAVIKIMGSYARSRGNLLHGGTRGSGEEGLTLLGLLSLDQFALHDRNVGALSLLRRGQFGVVSNLTDPFMVFQHCLVVAISETVTSSRIKLASCPVRGFIGLLKAVPVCTVYVLPIPANKRRVNYFSNRCDKELRYRFIYNHFPSLHEEESLDFKTEVLERGVPAKREITFETELFGSKTFLIYVEPVFSNAGDTIGVNYMGMDVTDQARPQLARCKNQYLPFQKKKGEGTRSYSFCYITCEKERSLSSLVVCTPRVSTQTTMTGRRSKAIARKASSVRSSSFPTEKPVKKEEDSVEDHPKGLSSPETLTKLTQNIRQVKEDDKLSEHSLFSIRRKRVFTFHQWILLAEETMRAKQMLATMSHEIRSPLSGVVSMAEILSTTNLDKEQRQLLSVMLSSGDLVLQLINDILDLSKVESDLKFHPSLIFTCSYT</sequence>
<evidence type="ECO:0000256" key="2">
    <source>
        <dbReference type="ARBA" id="ARBA00004496"/>
    </source>
</evidence>
<accession>A0A4S4E882</accession>
<dbReference type="Proteomes" id="UP000306102">
    <property type="component" value="Unassembled WGS sequence"/>
</dbReference>
<comment type="catalytic activity">
    <reaction evidence="1">
        <text>ATP + protein L-histidine = ADP + protein N-phospho-L-histidine.</text>
        <dbReference type="EC" id="2.7.13.3"/>
    </reaction>
</comment>
<dbReference type="GO" id="GO:0000155">
    <property type="term" value="F:phosphorelay sensor kinase activity"/>
    <property type="evidence" value="ECO:0007669"/>
    <property type="project" value="InterPro"/>
</dbReference>
<dbReference type="GO" id="GO:0005737">
    <property type="term" value="C:cytoplasm"/>
    <property type="evidence" value="ECO:0007669"/>
    <property type="project" value="UniProtKB-SubCell"/>
</dbReference>